<dbReference type="GO" id="GO:0016747">
    <property type="term" value="F:acyltransferase activity, transferring groups other than amino-acyl groups"/>
    <property type="evidence" value="ECO:0007669"/>
    <property type="project" value="InterPro"/>
</dbReference>
<sequence>MTNNDINHHIQWDSTTDEPFLPVPGFPTLRLTPYREGEQADMVELCNHPLVGRYSYLRPYPYDLSHAQWMYDNIINKNLVPAVSTLRSLRESPLQPNTLPPLVTYPLSVLRYSPSYAISTTSNSNSQSTSTPTINSQSTSISAPQSTSTSTSNPQSDSTSIAPSSKSDLSSLGLKDGAFMGTINIFPAERDPSSDKSIPIPRQDQVWMVAYDIFPILQGRGIGSAVLKVFLEEWCEWMNIRIRAEAQRDNIPSSRILAKAGFVHSKDIVKTWPEEKGGGDRLVGVWDWAPTRQ</sequence>
<feature type="domain" description="N-acetyltransferase" evidence="2">
    <location>
        <begin position="132"/>
        <end position="292"/>
    </location>
</feature>
<dbReference type="PROSITE" id="PS51186">
    <property type="entry name" value="GNAT"/>
    <property type="match status" value="1"/>
</dbReference>
<keyword evidence="4" id="KW-1185">Reference proteome</keyword>
<accession>A0A1Y2AM14</accession>
<dbReference type="InterPro" id="IPR051531">
    <property type="entry name" value="N-acetyltransferase"/>
</dbReference>
<dbReference type="OrthoDB" id="630895at2759"/>
<dbReference type="InterPro" id="IPR016181">
    <property type="entry name" value="Acyl_CoA_acyltransferase"/>
</dbReference>
<organism evidence="3 4">
    <name type="scientific">Naematelia encephala</name>
    <dbReference type="NCBI Taxonomy" id="71784"/>
    <lineage>
        <taxon>Eukaryota</taxon>
        <taxon>Fungi</taxon>
        <taxon>Dikarya</taxon>
        <taxon>Basidiomycota</taxon>
        <taxon>Agaricomycotina</taxon>
        <taxon>Tremellomycetes</taxon>
        <taxon>Tremellales</taxon>
        <taxon>Naemateliaceae</taxon>
        <taxon>Naematelia</taxon>
    </lineage>
</organism>
<gene>
    <name evidence="3" type="ORF">BCR39DRAFT_361401</name>
</gene>
<dbReference type="AlphaFoldDB" id="A0A1Y2AM14"/>
<dbReference type="Gene3D" id="3.40.630.30">
    <property type="match status" value="1"/>
</dbReference>
<comment type="caution">
    <text evidence="3">The sequence shown here is derived from an EMBL/GenBank/DDBJ whole genome shotgun (WGS) entry which is preliminary data.</text>
</comment>
<dbReference type="EMBL" id="MCFC01000081">
    <property type="protein sequence ID" value="ORY23267.1"/>
    <property type="molecule type" value="Genomic_DNA"/>
</dbReference>
<reference evidence="3 4" key="1">
    <citation type="submission" date="2016-07" db="EMBL/GenBank/DDBJ databases">
        <title>Pervasive Adenine N6-methylation of Active Genes in Fungi.</title>
        <authorList>
            <consortium name="DOE Joint Genome Institute"/>
            <person name="Mondo S.J."/>
            <person name="Dannebaum R.O."/>
            <person name="Kuo R.C."/>
            <person name="Labutti K."/>
            <person name="Haridas S."/>
            <person name="Kuo A."/>
            <person name="Salamov A."/>
            <person name="Ahrendt S.R."/>
            <person name="Lipzen A."/>
            <person name="Sullivan W."/>
            <person name="Andreopoulos W.B."/>
            <person name="Clum A."/>
            <person name="Lindquist E."/>
            <person name="Daum C."/>
            <person name="Ramamoorthy G.K."/>
            <person name="Gryganskyi A."/>
            <person name="Culley D."/>
            <person name="Magnuson J.K."/>
            <person name="James T.Y."/>
            <person name="O'Malley M.A."/>
            <person name="Stajich J.E."/>
            <person name="Spatafora J.W."/>
            <person name="Visel A."/>
            <person name="Grigoriev I.V."/>
        </authorList>
    </citation>
    <scope>NUCLEOTIDE SEQUENCE [LARGE SCALE GENOMIC DNA]</scope>
    <source>
        <strain evidence="3 4">68-887.2</strain>
    </source>
</reference>
<evidence type="ECO:0000313" key="3">
    <source>
        <dbReference type="EMBL" id="ORY23267.1"/>
    </source>
</evidence>
<name>A0A1Y2AM14_9TREE</name>
<dbReference type="SUPFAM" id="SSF55729">
    <property type="entry name" value="Acyl-CoA N-acyltransferases (Nat)"/>
    <property type="match status" value="1"/>
</dbReference>
<dbReference type="PANTHER" id="PTHR43792">
    <property type="entry name" value="GNAT FAMILY, PUTATIVE (AFU_ORTHOLOGUE AFUA_3G00765)-RELATED-RELATED"/>
    <property type="match status" value="1"/>
</dbReference>
<dbReference type="Proteomes" id="UP000193986">
    <property type="component" value="Unassembled WGS sequence"/>
</dbReference>
<dbReference type="InParanoid" id="A0A1Y2AM14"/>
<feature type="region of interest" description="Disordered" evidence="1">
    <location>
        <begin position="120"/>
        <end position="169"/>
    </location>
</feature>
<proteinExistence type="predicted"/>
<dbReference type="InterPro" id="IPR000182">
    <property type="entry name" value="GNAT_dom"/>
</dbReference>
<dbReference type="PANTHER" id="PTHR43792:SF16">
    <property type="entry name" value="N-ACETYLTRANSFERASE DOMAIN-CONTAINING PROTEIN"/>
    <property type="match status" value="1"/>
</dbReference>
<evidence type="ECO:0000256" key="1">
    <source>
        <dbReference type="SAM" id="MobiDB-lite"/>
    </source>
</evidence>
<protein>
    <recommendedName>
        <fullName evidence="2">N-acetyltransferase domain-containing protein</fullName>
    </recommendedName>
</protein>
<evidence type="ECO:0000259" key="2">
    <source>
        <dbReference type="PROSITE" id="PS51186"/>
    </source>
</evidence>
<evidence type="ECO:0000313" key="4">
    <source>
        <dbReference type="Proteomes" id="UP000193986"/>
    </source>
</evidence>
<dbReference type="Pfam" id="PF13302">
    <property type="entry name" value="Acetyltransf_3"/>
    <property type="match status" value="1"/>
</dbReference>
<dbReference type="STRING" id="71784.A0A1Y2AM14"/>